<dbReference type="KEGG" id="ypy:YPK_0405"/>
<dbReference type="EMBL" id="CP000950">
    <property type="protein sequence ID" value="ACA66710.1"/>
    <property type="molecule type" value="Genomic_DNA"/>
</dbReference>
<dbReference type="RefSeq" id="WP_012303460.1">
    <property type="nucleotide sequence ID" value="NZ_CP009792.1"/>
</dbReference>
<proteinExistence type="predicted"/>
<dbReference type="AlphaFoldDB" id="A0A0H3AZF3"/>
<name>A0A0H3AZF3_YERPY</name>
<accession>A0A0H3AZF3</accession>
<organism evidence="2">
    <name type="scientific">Yersinia pseudotuberculosis serotype O:3 (strain YPIII)</name>
    <dbReference type="NCBI Taxonomy" id="502800"/>
    <lineage>
        <taxon>Bacteria</taxon>
        <taxon>Pseudomonadati</taxon>
        <taxon>Pseudomonadota</taxon>
        <taxon>Gammaproteobacteria</taxon>
        <taxon>Enterobacterales</taxon>
        <taxon>Yersiniaceae</taxon>
        <taxon>Yersinia</taxon>
    </lineage>
</organism>
<reference evidence="2" key="1">
    <citation type="submission" date="2008-02" db="EMBL/GenBank/DDBJ databases">
        <title>Complete sequence of Yersinia pseudotuberculosis YPIII.</title>
        <authorList>
            <consortium name="US DOE Joint Genome Institute"/>
            <person name="Challacombe J.F."/>
            <person name="Bruce D."/>
            <person name="Detter J.C."/>
            <person name="Green L."/>
            <person name="Land M."/>
            <person name="Munk C."/>
            <person name="Lindler L.E."/>
            <person name="Nikolich M.P."/>
            <person name="Brettin T."/>
        </authorList>
    </citation>
    <scope>NUCLEOTIDE SEQUENCE</scope>
    <source>
        <strain evidence="2">YPIII</strain>
    </source>
</reference>
<sequence length="81" mass="9002">MKPLDQNITYGQARGYEQFYIDEFGTKTGVRGDDISPMNRGNKINSYDSNSTTRDPIRQQYFDDAYDSKKSGTSSKGGGGC</sequence>
<evidence type="ECO:0000313" key="2">
    <source>
        <dbReference type="EMBL" id="ACA66710.1"/>
    </source>
</evidence>
<feature type="compositionally biased region" description="Polar residues" evidence="1">
    <location>
        <begin position="42"/>
        <end position="54"/>
    </location>
</feature>
<protein>
    <submittedName>
        <fullName evidence="2">Uncharacterized protein</fullName>
    </submittedName>
</protein>
<gene>
    <name evidence="2" type="ordered locus">YPK_0405</name>
</gene>
<dbReference type="PATRIC" id="fig|502800.11.peg.1006"/>
<feature type="region of interest" description="Disordered" evidence="1">
    <location>
        <begin position="27"/>
        <end position="81"/>
    </location>
</feature>
<evidence type="ECO:0000256" key="1">
    <source>
        <dbReference type="SAM" id="MobiDB-lite"/>
    </source>
</evidence>